<organism evidence="13 14">
    <name type="scientific">Arachnia propionica</name>
    <dbReference type="NCBI Taxonomy" id="1750"/>
    <lineage>
        <taxon>Bacteria</taxon>
        <taxon>Bacillati</taxon>
        <taxon>Actinomycetota</taxon>
        <taxon>Actinomycetes</taxon>
        <taxon>Propionibacteriales</taxon>
        <taxon>Propionibacteriaceae</taxon>
        <taxon>Arachnia</taxon>
    </lineage>
</organism>
<dbReference type="GO" id="GO:1900376">
    <property type="term" value="P:regulation of secondary metabolite biosynthetic process"/>
    <property type="evidence" value="ECO:0007669"/>
    <property type="project" value="TreeGrafter"/>
</dbReference>
<evidence type="ECO:0000313" key="14">
    <source>
        <dbReference type="Proteomes" id="UP000280819"/>
    </source>
</evidence>
<dbReference type="GO" id="GO:0045892">
    <property type="term" value="P:negative regulation of DNA-templated transcription"/>
    <property type="evidence" value="ECO:0007669"/>
    <property type="project" value="TreeGrafter"/>
</dbReference>
<evidence type="ECO:0000256" key="5">
    <source>
        <dbReference type="ARBA" id="ARBA00022491"/>
    </source>
</evidence>
<dbReference type="Gene3D" id="1.10.10.10">
    <property type="entry name" value="Winged helix-like DNA-binding domain superfamily/Winged helix DNA-binding domain"/>
    <property type="match status" value="1"/>
</dbReference>
<dbReference type="InterPro" id="IPR036390">
    <property type="entry name" value="WH_DNA-bd_sf"/>
</dbReference>
<dbReference type="InterPro" id="IPR043135">
    <property type="entry name" value="Fur_C"/>
</dbReference>
<keyword evidence="6 11" id="KW-0479">Metal-binding</keyword>
<dbReference type="GO" id="GO:0000976">
    <property type="term" value="F:transcription cis-regulatory region binding"/>
    <property type="evidence" value="ECO:0007669"/>
    <property type="project" value="TreeGrafter"/>
</dbReference>
<keyword evidence="12" id="KW-0408">Iron</keyword>
<dbReference type="InterPro" id="IPR002481">
    <property type="entry name" value="FUR"/>
</dbReference>
<evidence type="ECO:0000256" key="10">
    <source>
        <dbReference type="ARBA" id="ARBA00023163"/>
    </source>
</evidence>
<keyword evidence="5" id="KW-0678">Repressor</keyword>
<protein>
    <submittedName>
        <fullName evidence="13">Transcriptional repressor</fullName>
    </submittedName>
</protein>
<evidence type="ECO:0000256" key="8">
    <source>
        <dbReference type="ARBA" id="ARBA00023015"/>
    </source>
</evidence>
<dbReference type="PANTHER" id="PTHR33202">
    <property type="entry name" value="ZINC UPTAKE REGULATION PROTEIN"/>
    <property type="match status" value="1"/>
</dbReference>
<keyword evidence="4" id="KW-0963">Cytoplasm</keyword>
<accession>A0A3P1TEX6</accession>
<keyword evidence="8" id="KW-0805">Transcription regulation</keyword>
<evidence type="ECO:0000256" key="7">
    <source>
        <dbReference type="ARBA" id="ARBA00022833"/>
    </source>
</evidence>
<evidence type="ECO:0000256" key="12">
    <source>
        <dbReference type="PIRSR" id="PIRSR602481-2"/>
    </source>
</evidence>
<dbReference type="CDD" id="cd07153">
    <property type="entry name" value="Fur_like"/>
    <property type="match status" value="1"/>
</dbReference>
<sequence>MTSTNTRNTWQRAAIRALLANTEEFRTAAQIHAELRHVGDKVGLATVYRALQAMSDNGDLDVLRTPEGEAAYRMCSSGHHHHLVCRSCGTAVEIAGEAVERWANEVAQEHGFSDAGHDLEIFGLCRSCTASTTVAR</sequence>
<dbReference type="GO" id="GO:0005829">
    <property type="term" value="C:cytosol"/>
    <property type="evidence" value="ECO:0007669"/>
    <property type="project" value="TreeGrafter"/>
</dbReference>
<feature type="binding site" evidence="11">
    <location>
        <position position="125"/>
    </location>
    <ligand>
        <name>Zn(2+)</name>
        <dbReference type="ChEBI" id="CHEBI:29105"/>
    </ligand>
</feature>
<gene>
    <name evidence="13" type="ORF">EII34_00955</name>
</gene>
<reference evidence="13 14" key="1">
    <citation type="submission" date="2018-11" db="EMBL/GenBank/DDBJ databases">
        <title>Genomes From Bacteria Associated with the Canine Oral Cavity: a Test Case for Automated Genome-Based Taxonomic Assignment.</title>
        <authorList>
            <person name="Coil D.A."/>
            <person name="Jospin G."/>
            <person name="Darling A.E."/>
            <person name="Wallis C."/>
            <person name="Davis I.J."/>
            <person name="Harris S."/>
            <person name="Eisen J.A."/>
            <person name="Holcombe L.J."/>
            <person name="O'Flynn C."/>
        </authorList>
    </citation>
    <scope>NUCLEOTIDE SEQUENCE [LARGE SCALE GENOMIC DNA]</scope>
    <source>
        <strain evidence="13 14">OH887_COT-365</strain>
    </source>
</reference>
<feature type="binding site" evidence="11">
    <location>
        <position position="85"/>
    </location>
    <ligand>
        <name>Zn(2+)</name>
        <dbReference type="ChEBI" id="CHEBI:29105"/>
    </ligand>
</feature>
<dbReference type="GO" id="GO:0008270">
    <property type="term" value="F:zinc ion binding"/>
    <property type="evidence" value="ECO:0007669"/>
    <property type="project" value="TreeGrafter"/>
</dbReference>
<feature type="binding site" evidence="12">
    <location>
        <position position="100"/>
    </location>
    <ligand>
        <name>Fe cation</name>
        <dbReference type="ChEBI" id="CHEBI:24875"/>
    </ligand>
</feature>
<dbReference type="Proteomes" id="UP000280819">
    <property type="component" value="Unassembled WGS sequence"/>
</dbReference>
<dbReference type="EMBL" id="RQZG01000001">
    <property type="protein sequence ID" value="RRD07093.1"/>
    <property type="molecule type" value="Genomic_DNA"/>
</dbReference>
<comment type="subunit">
    <text evidence="3">Homodimer.</text>
</comment>
<comment type="subcellular location">
    <subcellularLocation>
        <location evidence="1">Cytoplasm</location>
    </subcellularLocation>
</comment>
<dbReference type="FunFam" id="1.10.10.10:FF:000459">
    <property type="entry name" value="Ferric uptake regulation protein"/>
    <property type="match status" value="1"/>
</dbReference>
<feature type="binding site" evidence="11">
    <location>
        <position position="88"/>
    </location>
    <ligand>
        <name>Zn(2+)</name>
        <dbReference type="ChEBI" id="CHEBI:29105"/>
    </ligand>
</feature>
<keyword evidence="9" id="KW-0238">DNA-binding</keyword>
<dbReference type="OrthoDB" id="8659436at2"/>
<comment type="caution">
    <text evidence="13">The sequence shown here is derived from an EMBL/GenBank/DDBJ whole genome shotgun (WGS) entry which is preliminary data.</text>
</comment>
<feature type="binding site" evidence="12">
    <location>
        <position position="117"/>
    </location>
    <ligand>
        <name>Fe cation</name>
        <dbReference type="ChEBI" id="CHEBI:24875"/>
    </ligand>
</feature>
<comment type="similarity">
    <text evidence="2">Belongs to the Fur family.</text>
</comment>
<evidence type="ECO:0000256" key="1">
    <source>
        <dbReference type="ARBA" id="ARBA00004496"/>
    </source>
</evidence>
<dbReference type="Pfam" id="PF01475">
    <property type="entry name" value="FUR"/>
    <property type="match status" value="1"/>
</dbReference>
<dbReference type="RefSeq" id="WP_124841845.1">
    <property type="nucleotide sequence ID" value="NZ_JAUNKP010000021.1"/>
</dbReference>
<keyword evidence="7 11" id="KW-0862">Zinc</keyword>
<evidence type="ECO:0000313" key="13">
    <source>
        <dbReference type="EMBL" id="RRD07093.1"/>
    </source>
</evidence>
<dbReference type="AlphaFoldDB" id="A0A3P1TEX6"/>
<evidence type="ECO:0000256" key="3">
    <source>
        <dbReference type="ARBA" id="ARBA00011738"/>
    </source>
</evidence>
<dbReference type="InterPro" id="IPR036388">
    <property type="entry name" value="WH-like_DNA-bd_sf"/>
</dbReference>
<keyword evidence="10" id="KW-0804">Transcription</keyword>
<dbReference type="PANTHER" id="PTHR33202:SF2">
    <property type="entry name" value="FERRIC UPTAKE REGULATION PROTEIN"/>
    <property type="match status" value="1"/>
</dbReference>
<evidence type="ECO:0000256" key="9">
    <source>
        <dbReference type="ARBA" id="ARBA00023125"/>
    </source>
</evidence>
<evidence type="ECO:0000256" key="4">
    <source>
        <dbReference type="ARBA" id="ARBA00022490"/>
    </source>
</evidence>
<comment type="cofactor">
    <cofactor evidence="12">
        <name>Mn(2+)</name>
        <dbReference type="ChEBI" id="CHEBI:29035"/>
    </cofactor>
    <cofactor evidence="12">
        <name>Fe(2+)</name>
        <dbReference type="ChEBI" id="CHEBI:29033"/>
    </cofactor>
    <text evidence="12">Binds 1 Mn(2+) or Fe(2+) ion per subunit.</text>
</comment>
<name>A0A3P1TEX6_9ACTN</name>
<dbReference type="Gene3D" id="3.30.1490.190">
    <property type="match status" value="1"/>
</dbReference>
<comment type="cofactor">
    <cofactor evidence="11">
        <name>Zn(2+)</name>
        <dbReference type="ChEBI" id="CHEBI:29105"/>
    </cofactor>
    <text evidence="11">Binds 1 zinc ion per subunit.</text>
</comment>
<dbReference type="GO" id="GO:0003700">
    <property type="term" value="F:DNA-binding transcription factor activity"/>
    <property type="evidence" value="ECO:0007669"/>
    <property type="project" value="InterPro"/>
</dbReference>
<evidence type="ECO:0000256" key="2">
    <source>
        <dbReference type="ARBA" id="ARBA00007957"/>
    </source>
</evidence>
<proteinExistence type="inferred from homology"/>
<evidence type="ECO:0000256" key="6">
    <source>
        <dbReference type="ARBA" id="ARBA00022723"/>
    </source>
</evidence>
<evidence type="ECO:0000256" key="11">
    <source>
        <dbReference type="PIRSR" id="PIRSR602481-1"/>
    </source>
</evidence>
<feature type="binding site" evidence="12">
    <location>
        <position position="79"/>
    </location>
    <ligand>
        <name>Fe cation</name>
        <dbReference type="ChEBI" id="CHEBI:24875"/>
    </ligand>
</feature>
<feature type="binding site" evidence="11">
    <location>
        <position position="128"/>
    </location>
    <ligand>
        <name>Zn(2+)</name>
        <dbReference type="ChEBI" id="CHEBI:29105"/>
    </ligand>
</feature>
<dbReference type="SUPFAM" id="SSF46785">
    <property type="entry name" value="Winged helix' DNA-binding domain"/>
    <property type="match status" value="1"/>
</dbReference>